<feature type="chain" id="PRO_5041256362" evidence="2">
    <location>
        <begin position="24"/>
        <end position="320"/>
    </location>
</feature>
<proteinExistence type="inferred from homology"/>
<evidence type="ECO:0000259" key="3">
    <source>
        <dbReference type="SMART" id="SM00849"/>
    </source>
</evidence>
<reference evidence="4" key="1">
    <citation type="submission" date="2022-05" db="EMBL/GenBank/DDBJ databases">
        <authorList>
            <person name="Pankratov T."/>
        </authorList>
    </citation>
    <scope>NUCLEOTIDE SEQUENCE</scope>
    <source>
        <strain evidence="4">BP6-180914</strain>
    </source>
</reference>
<dbReference type="AlphaFoldDB" id="A0AA42CK70"/>
<protein>
    <submittedName>
        <fullName evidence="4">MBL fold metallo-hydrolase</fullName>
    </submittedName>
</protein>
<comment type="similarity">
    <text evidence="1">Belongs to the metallo-beta-lactamase superfamily. Class-B beta-lactamase family.</text>
</comment>
<accession>A0AA42CK70</accession>
<dbReference type="InterPro" id="IPR050855">
    <property type="entry name" value="NDM-1-like"/>
</dbReference>
<dbReference type="SMART" id="SM00849">
    <property type="entry name" value="Lactamase_B"/>
    <property type="match status" value="1"/>
</dbReference>
<dbReference type="CDD" id="cd16282">
    <property type="entry name" value="metallo-hydrolase-like_MBL-fold"/>
    <property type="match status" value="1"/>
</dbReference>
<feature type="signal peptide" evidence="2">
    <location>
        <begin position="1"/>
        <end position="23"/>
    </location>
</feature>
<comment type="caution">
    <text evidence="4">The sequence shown here is derived from an EMBL/GenBank/DDBJ whole genome shotgun (WGS) entry which is preliminary data.</text>
</comment>
<dbReference type="EMBL" id="JAMOIM010000014">
    <property type="protein sequence ID" value="MCW6510278.1"/>
    <property type="molecule type" value="Genomic_DNA"/>
</dbReference>
<feature type="domain" description="Metallo-beta-lactamase" evidence="3">
    <location>
        <begin position="69"/>
        <end position="252"/>
    </location>
</feature>
<dbReference type="Gene3D" id="3.60.15.10">
    <property type="entry name" value="Ribonuclease Z/Hydroxyacylglutathione hydrolase-like"/>
    <property type="match status" value="1"/>
</dbReference>
<dbReference type="Pfam" id="PF00753">
    <property type="entry name" value="Lactamase_B"/>
    <property type="match status" value="1"/>
</dbReference>
<keyword evidence="2" id="KW-0732">Signal</keyword>
<dbReference type="SUPFAM" id="SSF56281">
    <property type="entry name" value="Metallo-hydrolase/oxidoreductase"/>
    <property type="match status" value="1"/>
</dbReference>
<dbReference type="InterPro" id="IPR001279">
    <property type="entry name" value="Metallo-B-lactamas"/>
</dbReference>
<dbReference type="RefSeq" id="WP_282586649.1">
    <property type="nucleotide sequence ID" value="NZ_JAMOIM010000014.1"/>
</dbReference>
<keyword evidence="5" id="KW-1185">Reference proteome</keyword>
<sequence>MAHGQKMSRRGFCLCCLSAPALAAGTWLTPRQAYAEALGIVEQIKSAAVTTPITIHRLRGDIAVLEGSGGNVAVLSGPDGKVLIDAGIAVSRPQVATALAALGPEPVTHLINTHWHFDHANGNEWLHELGPKILAHENTRKHLLTMQRVDDWSYDFQPLSADALPTDLFADERTLSLNNTTIALKYYGPAHTDSDISVYFKEPDVLHTGDTFWNGIYPFIDYSTGGSIDGSIRAADADLAMTTDKTIIIPGHGPPVSNRAELQAFRDMLVGARASVAALKSSGHSLDAIIAAKPTAAFDGKWGKFVIGSALFTKLVYEGV</sequence>
<name>A0AA42CK70_9HYPH</name>
<dbReference type="PANTHER" id="PTHR42951">
    <property type="entry name" value="METALLO-BETA-LACTAMASE DOMAIN-CONTAINING"/>
    <property type="match status" value="1"/>
</dbReference>
<dbReference type="InterPro" id="IPR036866">
    <property type="entry name" value="RibonucZ/Hydroxyglut_hydro"/>
</dbReference>
<gene>
    <name evidence="4" type="ORF">M8523_19865</name>
</gene>
<organism evidence="4 5">
    <name type="scientific">Lichenifustis flavocetrariae</name>
    <dbReference type="NCBI Taxonomy" id="2949735"/>
    <lineage>
        <taxon>Bacteria</taxon>
        <taxon>Pseudomonadati</taxon>
        <taxon>Pseudomonadota</taxon>
        <taxon>Alphaproteobacteria</taxon>
        <taxon>Hyphomicrobiales</taxon>
        <taxon>Lichenihabitantaceae</taxon>
        <taxon>Lichenifustis</taxon>
    </lineage>
</organism>
<evidence type="ECO:0000313" key="4">
    <source>
        <dbReference type="EMBL" id="MCW6510278.1"/>
    </source>
</evidence>
<evidence type="ECO:0000256" key="2">
    <source>
        <dbReference type="SAM" id="SignalP"/>
    </source>
</evidence>
<dbReference type="Proteomes" id="UP001165667">
    <property type="component" value="Unassembled WGS sequence"/>
</dbReference>
<evidence type="ECO:0000256" key="1">
    <source>
        <dbReference type="ARBA" id="ARBA00005250"/>
    </source>
</evidence>
<dbReference type="PANTHER" id="PTHR42951:SF4">
    <property type="entry name" value="ACYL-COENZYME A THIOESTERASE MBLAC2"/>
    <property type="match status" value="1"/>
</dbReference>
<evidence type="ECO:0000313" key="5">
    <source>
        <dbReference type="Proteomes" id="UP001165667"/>
    </source>
</evidence>
<dbReference type="GO" id="GO:0017001">
    <property type="term" value="P:antibiotic catabolic process"/>
    <property type="evidence" value="ECO:0007669"/>
    <property type="project" value="UniProtKB-ARBA"/>
</dbReference>